<dbReference type="Proteomes" id="UP001209344">
    <property type="component" value="Unassembled WGS sequence"/>
</dbReference>
<dbReference type="Pfam" id="PF13248">
    <property type="entry name" value="Zn_ribbon_3"/>
    <property type="match status" value="1"/>
</dbReference>
<keyword evidence="2" id="KW-0472">Membrane</keyword>
<gene>
    <name evidence="4" type="ORF">ONT16_16105</name>
</gene>
<evidence type="ECO:0000259" key="3">
    <source>
        <dbReference type="Pfam" id="PF13248"/>
    </source>
</evidence>
<feature type="region of interest" description="Disordered" evidence="1">
    <location>
        <begin position="52"/>
        <end position="88"/>
    </location>
</feature>
<dbReference type="SUPFAM" id="SSF57783">
    <property type="entry name" value="Zinc beta-ribbon"/>
    <property type="match status" value="1"/>
</dbReference>
<name>A0AAP3BEZ7_9BACT</name>
<evidence type="ECO:0000256" key="2">
    <source>
        <dbReference type="SAM" id="Phobius"/>
    </source>
</evidence>
<keyword evidence="2" id="KW-0812">Transmembrane</keyword>
<reference evidence="4" key="1">
    <citation type="submission" date="2022-11" db="EMBL/GenBank/DDBJ databases">
        <title>Genomic repertoires linked with pathogenic potency of arthritogenic Prevotella copri isolated from the gut of rheumatoid arthritis patients.</title>
        <authorList>
            <person name="Nii T."/>
            <person name="Maeda Y."/>
            <person name="Motooka D."/>
            <person name="Naito M."/>
            <person name="Matsumoto Y."/>
            <person name="Ogawa T."/>
            <person name="Oguro-Igashira E."/>
            <person name="Kishikawa T."/>
            <person name="Yamashita M."/>
            <person name="Koizumi S."/>
            <person name="Kurakawa T."/>
            <person name="Okumura R."/>
            <person name="Kayama H."/>
            <person name="Murakami M."/>
            <person name="Sakaguchi T."/>
            <person name="Das B."/>
            <person name="Nakamura S."/>
            <person name="Okada Y."/>
            <person name="Kumanogoh A."/>
            <person name="Takeda K."/>
        </authorList>
    </citation>
    <scope>NUCLEOTIDE SEQUENCE</scope>
    <source>
        <strain evidence="4">F3-75</strain>
    </source>
</reference>
<evidence type="ECO:0000313" key="5">
    <source>
        <dbReference type="Proteomes" id="UP001209344"/>
    </source>
</evidence>
<dbReference type="RefSeq" id="WP_264967107.1">
    <property type="nucleotide sequence ID" value="NZ_JAPDVK010000004.1"/>
</dbReference>
<keyword evidence="2" id="KW-1133">Transmembrane helix</keyword>
<organism evidence="4 5">
    <name type="scientific">Segatella copri</name>
    <dbReference type="NCBI Taxonomy" id="165179"/>
    <lineage>
        <taxon>Bacteria</taxon>
        <taxon>Pseudomonadati</taxon>
        <taxon>Bacteroidota</taxon>
        <taxon>Bacteroidia</taxon>
        <taxon>Bacteroidales</taxon>
        <taxon>Prevotellaceae</taxon>
        <taxon>Segatella</taxon>
    </lineage>
</organism>
<feature type="domain" description="Putative zinc-ribbon" evidence="3">
    <location>
        <begin position="89"/>
        <end position="109"/>
    </location>
</feature>
<dbReference type="InterPro" id="IPR059113">
    <property type="entry name" value="Znf_ribbon"/>
</dbReference>
<comment type="caution">
    <text evidence="4">The sequence shown here is derived from an EMBL/GenBank/DDBJ whole genome shotgun (WGS) entry which is preliminary data.</text>
</comment>
<dbReference type="EMBL" id="JAPDVK010000004">
    <property type="protein sequence ID" value="MCW4129733.1"/>
    <property type="molecule type" value="Genomic_DNA"/>
</dbReference>
<proteinExistence type="predicted"/>
<protein>
    <submittedName>
        <fullName evidence="4">Zinc ribbon domain-containing protein</fullName>
    </submittedName>
</protein>
<dbReference type="AlphaFoldDB" id="A0AAP3BEZ7"/>
<feature type="transmembrane region" description="Helical" evidence="2">
    <location>
        <begin position="147"/>
        <end position="169"/>
    </location>
</feature>
<feature type="compositionally biased region" description="Low complexity" evidence="1">
    <location>
        <begin position="52"/>
        <end position="75"/>
    </location>
</feature>
<evidence type="ECO:0000256" key="1">
    <source>
        <dbReference type="SAM" id="MobiDB-lite"/>
    </source>
</evidence>
<accession>A0AAP3BEZ7</accession>
<evidence type="ECO:0000313" key="4">
    <source>
        <dbReference type="EMBL" id="MCW4129733.1"/>
    </source>
</evidence>
<sequence>MVPITTLRVVPIQRYRHIKIDTCPICGGHSFSPLAAGQYMCTQCGYVVNDGSDSSQAPSSSSSSSSDSLQESPLSTEEEPSPEVNMDQTRCPRCGSVVDKGVNFCPKCGFRFSQEESSTTETAEEGQSPVYDEDEQEYGLFHKLLKWVGIVIGLLFGGFLALLLVAGLVEFCSTGKDSAMEDSVSVDSTETKVAASTWEKITFDGVMYDEEGNLGNMQVTYETDGTNVRNCIYKNVDLGGKIKMNLEITHDTYSFSGKDGNNKFEFILGKDELMGPGRDGKKGLLVMMHKEGEAPEKKTTPVEMSLWSNDSNFPGDIDVKGQIGCYKNGADKYILRVVSYDKGSGRCVLEAYLRGKTIGKFIGNYSTDSFVDDEGYDHYVASYNGTFHYTDGRQKEFQFFVD</sequence>